<dbReference type="Gene3D" id="3.40.50.300">
    <property type="entry name" value="P-loop containing nucleotide triphosphate hydrolases"/>
    <property type="match status" value="1"/>
</dbReference>
<dbReference type="RefSeq" id="XP_017995205.1">
    <property type="nucleotide sequence ID" value="XM_018143825.1"/>
</dbReference>
<feature type="compositionally biased region" description="Basic and acidic residues" evidence="13">
    <location>
        <begin position="372"/>
        <end position="391"/>
    </location>
</feature>
<dbReference type="InterPro" id="IPR003960">
    <property type="entry name" value="ATPase_AAA_CS"/>
</dbReference>
<keyword evidence="6" id="KW-0378">Hydrolase</keyword>
<keyword evidence="9" id="KW-0496">Mitochondrion</keyword>
<dbReference type="Pfam" id="PF08740">
    <property type="entry name" value="BCS1_N"/>
    <property type="match status" value="1"/>
</dbReference>
<proteinExistence type="inferred from homology"/>
<feature type="region of interest" description="Disordered" evidence="13">
    <location>
        <begin position="367"/>
        <end position="391"/>
    </location>
</feature>
<dbReference type="InterPro" id="IPR057495">
    <property type="entry name" value="AAA_lid_BCS1"/>
</dbReference>
<evidence type="ECO:0000256" key="14">
    <source>
        <dbReference type="SAM" id="Phobius"/>
    </source>
</evidence>
<evidence type="ECO:0000256" key="10">
    <source>
        <dbReference type="ARBA" id="ARBA00023136"/>
    </source>
</evidence>
<name>A0A0N1GXV5_9EURO</name>
<dbReference type="VEuPathDB" id="FungiDB:AB675_3747"/>
<evidence type="ECO:0000256" key="1">
    <source>
        <dbReference type="ARBA" id="ARBA00004434"/>
    </source>
</evidence>
<evidence type="ECO:0000256" key="6">
    <source>
        <dbReference type="ARBA" id="ARBA00022801"/>
    </source>
</evidence>
<evidence type="ECO:0000256" key="13">
    <source>
        <dbReference type="SAM" id="MobiDB-lite"/>
    </source>
</evidence>
<dbReference type="GO" id="GO:0005743">
    <property type="term" value="C:mitochondrial inner membrane"/>
    <property type="evidence" value="ECO:0007669"/>
    <property type="project" value="UniProtKB-SubCell"/>
</dbReference>
<keyword evidence="8 14" id="KW-1133">Transmembrane helix</keyword>
<evidence type="ECO:0000313" key="18">
    <source>
        <dbReference type="Proteomes" id="UP000038010"/>
    </source>
</evidence>
<evidence type="ECO:0000256" key="8">
    <source>
        <dbReference type="ARBA" id="ARBA00022989"/>
    </source>
</evidence>
<keyword evidence="4 12" id="KW-0547">Nucleotide-binding</keyword>
<dbReference type="InterPro" id="IPR050747">
    <property type="entry name" value="Mitochondrial_chaperone_BCS1"/>
</dbReference>
<dbReference type="PROSITE" id="PS00674">
    <property type="entry name" value="AAA"/>
    <property type="match status" value="1"/>
</dbReference>
<dbReference type="GO" id="GO:0016887">
    <property type="term" value="F:ATP hydrolysis activity"/>
    <property type="evidence" value="ECO:0007669"/>
    <property type="project" value="InterPro"/>
</dbReference>
<evidence type="ECO:0000256" key="11">
    <source>
        <dbReference type="ARBA" id="ARBA00048778"/>
    </source>
</evidence>
<evidence type="ECO:0000259" key="16">
    <source>
        <dbReference type="SMART" id="SM01024"/>
    </source>
</evidence>
<feature type="domain" description="AAA+ ATPase" evidence="15">
    <location>
        <begin position="299"/>
        <end position="464"/>
    </location>
</feature>
<evidence type="ECO:0000256" key="12">
    <source>
        <dbReference type="RuleBase" id="RU003651"/>
    </source>
</evidence>
<keyword evidence="18" id="KW-1185">Reference proteome</keyword>
<evidence type="ECO:0000256" key="3">
    <source>
        <dbReference type="ARBA" id="ARBA00022692"/>
    </source>
</evidence>
<keyword evidence="3 14" id="KW-0812">Transmembrane</keyword>
<organism evidence="17 18">
    <name type="scientific">Cyphellophora attinorum</name>
    <dbReference type="NCBI Taxonomy" id="1664694"/>
    <lineage>
        <taxon>Eukaryota</taxon>
        <taxon>Fungi</taxon>
        <taxon>Dikarya</taxon>
        <taxon>Ascomycota</taxon>
        <taxon>Pezizomycotina</taxon>
        <taxon>Eurotiomycetes</taxon>
        <taxon>Chaetothyriomycetidae</taxon>
        <taxon>Chaetothyriales</taxon>
        <taxon>Cyphellophoraceae</taxon>
        <taxon>Cyphellophora</taxon>
    </lineage>
</organism>
<evidence type="ECO:0000256" key="2">
    <source>
        <dbReference type="ARBA" id="ARBA00007448"/>
    </source>
</evidence>
<dbReference type="EMBL" id="LFJN01000042">
    <property type="protein sequence ID" value="KPI35242.1"/>
    <property type="molecule type" value="Genomic_DNA"/>
</dbReference>
<dbReference type="OrthoDB" id="10251412at2759"/>
<sequence length="674" mass="75020">MASTFVHHTALPTSAGLGQSSPSGLPQIQLTILDALIPGYSVLADTFLRYAGIDVSYYVSLCAFAFALHAAWTYTVIPFKNHVLKSLSSTVVVDEYDDIYEHVLKWVREHTLMADLRAIRAESRGRFYDYEEDDVGQGDSESVSSLSNGSIFNFRQWSARLPPKYEPHSSSGFFWHKGYFFRISRDQKRVQNEWSEMVREKEYLLIQCLWRTTQPLKMLIDEAREMHIGKQTTHTRIYRPQGRDKQSEGNEWHCVSVRPSRPVSTVVLDDEPKAEILMDMNEFLHPKTATWYSNRGIPYRRGYLFHGPPGTGKSSMSFALAGVFGLNIYCLSLSEITLTEENLIVLLNTLPRRCIVLLEAIDSAGVSRPKPPGKDDGEKKSDSKKEATAEKGTAKAAATVVMAPNQPKKLVNAISISGLLNAIDGVASAEGRVLIMTTNYPEKLDDALVRPGRVDLKICFDLASKQQIKELFLRMYSADTADSKRKPQTIAEIMPNANLDAWMVGGESDLDADVEQHAAPRPFRRSKSCNRGRSCSQHKDCGRNNLCSQHKWCNCIRSKSSSRNEMEGSHPTTPVVATSKSNMALEKLANAFADELPASTFSPAEIQGYLLTRKKGPRKAVAEVSAWRDENLAKKKSGKLEKAELPVVTLKAAMESDEGVLVRPGSSSNSSEKA</sequence>
<accession>A0A0N1GXV5</accession>
<evidence type="ECO:0000313" key="17">
    <source>
        <dbReference type="EMBL" id="KPI35242.1"/>
    </source>
</evidence>
<keyword evidence="7 12" id="KW-0067">ATP-binding</keyword>
<dbReference type="GO" id="GO:0005524">
    <property type="term" value="F:ATP binding"/>
    <property type="evidence" value="ECO:0007669"/>
    <property type="project" value="UniProtKB-KW"/>
</dbReference>
<gene>
    <name evidence="17" type="ORF">AB675_3747</name>
</gene>
<comment type="subcellular location">
    <subcellularLocation>
        <location evidence="1">Mitochondrion inner membrane</location>
        <topology evidence="1">Single-pass membrane protein</topology>
    </subcellularLocation>
</comment>
<dbReference type="SMART" id="SM00382">
    <property type="entry name" value="AAA"/>
    <property type="match status" value="1"/>
</dbReference>
<evidence type="ECO:0000256" key="4">
    <source>
        <dbReference type="ARBA" id="ARBA00022741"/>
    </source>
</evidence>
<keyword evidence="10 14" id="KW-0472">Membrane</keyword>
<comment type="caution">
    <text evidence="17">The sequence shown here is derived from an EMBL/GenBank/DDBJ whole genome shotgun (WGS) entry which is preliminary data.</text>
</comment>
<dbReference type="Proteomes" id="UP000038010">
    <property type="component" value="Unassembled WGS sequence"/>
</dbReference>
<comment type="catalytic activity">
    <reaction evidence="11">
        <text>ATP + H2O = ADP + phosphate + H(+)</text>
        <dbReference type="Rhea" id="RHEA:13065"/>
        <dbReference type="ChEBI" id="CHEBI:15377"/>
        <dbReference type="ChEBI" id="CHEBI:15378"/>
        <dbReference type="ChEBI" id="CHEBI:30616"/>
        <dbReference type="ChEBI" id="CHEBI:43474"/>
        <dbReference type="ChEBI" id="CHEBI:456216"/>
    </reaction>
    <physiologicalReaction direction="left-to-right" evidence="11">
        <dbReference type="Rhea" id="RHEA:13066"/>
    </physiologicalReaction>
</comment>
<dbReference type="SMART" id="SM01024">
    <property type="entry name" value="BCS1_N"/>
    <property type="match status" value="1"/>
</dbReference>
<dbReference type="InterPro" id="IPR003959">
    <property type="entry name" value="ATPase_AAA_core"/>
</dbReference>
<dbReference type="GeneID" id="28735705"/>
<reference evidence="17 18" key="1">
    <citation type="submission" date="2015-06" db="EMBL/GenBank/DDBJ databases">
        <title>Draft genome of the ant-associated black yeast Phialophora attae CBS 131958.</title>
        <authorList>
            <person name="Moreno L.F."/>
            <person name="Stielow B.J."/>
            <person name="de Hoog S."/>
            <person name="Vicente V.A."/>
            <person name="Weiss V.A."/>
            <person name="de Vries M."/>
            <person name="Cruz L.M."/>
            <person name="Souza E.M."/>
        </authorList>
    </citation>
    <scope>NUCLEOTIDE SEQUENCE [LARGE SCALE GENOMIC DNA]</scope>
    <source>
        <strain evidence="17 18">CBS 131958</strain>
    </source>
</reference>
<dbReference type="SUPFAM" id="SSF52540">
    <property type="entry name" value="P-loop containing nucleoside triphosphate hydrolases"/>
    <property type="match status" value="1"/>
</dbReference>
<dbReference type="AlphaFoldDB" id="A0A0N1GXV5"/>
<dbReference type="Pfam" id="PF00004">
    <property type="entry name" value="AAA"/>
    <property type="match status" value="2"/>
</dbReference>
<comment type="similarity">
    <text evidence="2">Belongs to the AAA ATPase family. BCS1 subfamily.</text>
</comment>
<protein>
    <submittedName>
        <fullName evidence="17">Putative mitochondrial chaperone BCS1-B</fullName>
    </submittedName>
</protein>
<feature type="domain" description="BCS1 N-terminal" evidence="16">
    <location>
        <begin position="59"/>
        <end position="266"/>
    </location>
</feature>
<dbReference type="InterPro" id="IPR003593">
    <property type="entry name" value="AAA+_ATPase"/>
</dbReference>
<evidence type="ECO:0000259" key="15">
    <source>
        <dbReference type="SMART" id="SM00382"/>
    </source>
</evidence>
<feature type="transmembrane region" description="Helical" evidence="14">
    <location>
        <begin position="55"/>
        <end position="77"/>
    </location>
</feature>
<keyword evidence="5" id="KW-0999">Mitochondrion inner membrane</keyword>
<dbReference type="PANTHER" id="PTHR23070">
    <property type="entry name" value="BCS1 AAA-TYPE ATPASE"/>
    <property type="match status" value="1"/>
</dbReference>
<evidence type="ECO:0000256" key="9">
    <source>
        <dbReference type="ARBA" id="ARBA00023128"/>
    </source>
</evidence>
<dbReference type="InterPro" id="IPR027417">
    <property type="entry name" value="P-loop_NTPase"/>
</dbReference>
<dbReference type="InterPro" id="IPR014851">
    <property type="entry name" value="BCS1_N"/>
</dbReference>
<dbReference type="Pfam" id="PF25426">
    <property type="entry name" value="AAA_lid_BCS1"/>
    <property type="match status" value="1"/>
</dbReference>
<dbReference type="STRING" id="1664694.A0A0N1GXV5"/>
<evidence type="ECO:0000256" key="5">
    <source>
        <dbReference type="ARBA" id="ARBA00022792"/>
    </source>
</evidence>
<evidence type="ECO:0000256" key="7">
    <source>
        <dbReference type="ARBA" id="ARBA00022840"/>
    </source>
</evidence>